<sequence>MVDFRRSVVDPLRVAGFSDAPGSVHGNLGLWSGVTSAASFRWALHGNVFRTAGSASISPLEVGPRCPRSAVRRSGGPCVLVTVAMKALHRSSLCEVGLRRSGSVCGEFLTAGQAVHRFLQVVRRIFTAQGVQLQERSLFGPETSGNRRQALSKPLESTSSPQPGSSKAAGEPQGSSPSQKAVR</sequence>
<dbReference type="Proteomes" id="UP001066276">
    <property type="component" value="Chromosome 3_2"/>
</dbReference>
<dbReference type="EMBL" id="JANPWB010000006">
    <property type="protein sequence ID" value="KAJ1180006.1"/>
    <property type="molecule type" value="Genomic_DNA"/>
</dbReference>
<evidence type="ECO:0000313" key="2">
    <source>
        <dbReference type="EMBL" id="KAJ1180006.1"/>
    </source>
</evidence>
<dbReference type="AlphaFoldDB" id="A0AAV7TUS5"/>
<accession>A0AAV7TUS5</accession>
<reference evidence="2" key="1">
    <citation type="journal article" date="2022" name="bioRxiv">
        <title>Sequencing and chromosome-scale assembly of the giantPleurodeles waltlgenome.</title>
        <authorList>
            <person name="Brown T."/>
            <person name="Elewa A."/>
            <person name="Iarovenko S."/>
            <person name="Subramanian E."/>
            <person name="Araus A.J."/>
            <person name="Petzold A."/>
            <person name="Susuki M."/>
            <person name="Suzuki K.-i.T."/>
            <person name="Hayashi T."/>
            <person name="Toyoda A."/>
            <person name="Oliveira C."/>
            <person name="Osipova E."/>
            <person name="Leigh N.D."/>
            <person name="Simon A."/>
            <person name="Yun M.H."/>
        </authorList>
    </citation>
    <scope>NUCLEOTIDE SEQUENCE</scope>
    <source>
        <strain evidence="2">20211129_DDA</strain>
        <tissue evidence="2">Liver</tissue>
    </source>
</reference>
<name>A0AAV7TUS5_PLEWA</name>
<feature type="compositionally biased region" description="Polar residues" evidence="1">
    <location>
        <begin position="173"/>
        <end position="183"/>
    </location>
</feature>
<organism evidence="2 3">
    <name type="scientific">Pleurodeles waltl</name>
    <name type="common">Iberian ribbed newt</name>
    <dbReference type="NCBI Taxonomy" id="8319"/>
    <lineage>
        <taxon>Eukaryota</taxon>
        <taxon>Metazoa</taxon>
        <taxon>Chordata</taxon>
        <taxon>Craniata</taxon>
        <taxon>Vertebrata</taxon>
        <taxon>Euteleostomi</taxon>
        <taxon>Amphibia</taxon>
        <taxon>Batrachia</taxon>
        <taxon>Caudata</taxon>
        <taxon>Salamandroidea</taxon>
        <taxon>Salamandridae</taxon>
        <taxon>Pleurodelinae</taxon>
        <taxon>Pleurodeles</taxon>
    </lineage>
</organism>
<proteinExistence type="predicted"/>
<feature type="region of interest" description="Disordered" evidence="1">
    <location>
        <begin position="138"/>
        <end position="183"/>
    </location>
</feature>
<evidence type="ECO:0000256" key="1">
    <source>
        <dbReference type="SAM" id="MobiDB-lite"/>
    </source>
</evidence>
<evidence type="ECO:0000313" key="3">
    <source>
        <dbReference type="Proteomes" id="UP001066276"/>
    </source>
</evidence>
<gene>
    <name evidence="2" type="ORF">NDU88_005234</name>
</gene>
<keyword evidence="3" id="KW-1185">Reference proteome</keyword>
<comment type="caution">
    <text evidence="2">The sequence shown here is derived from an EMBL/GenBank/DDBJ whole genome shotgun (WGS) entry which is preliminary data.</text>
</comment>
<protein>
    <submittedName>
        <fullName evidence="2">Uncharacterized protein</fullName>
    </submittedName>
</protein>
<feature type="compositionally biased region" description="Polar residues" evidence="1">
    <location>
        <begin position="143"/>
        <end position="165"/>
    </location>
</feature>